<evidence type="ECO:0000313" key="2">
    <source>
        <dbReference type="EMBL" id="KAH3775557.1"/>
    </source>
</evidence>
<feature type="chain" id="PRO_5039052120" evidence="1">
    <location>
        <begin position="26"/>
        <end position="64"/>
    </location>
</feature>
<keyword evidence="3" id="KW-1185">Reference proteome</keyword>
<name>A0A9D4E7V9_DREPO</name>
<feature type="signal peptide" evidence="1">
    <location>
        <begin position="1"/>
        <end position="25"/>
    </location>
</feature>
<dbReference type="AlphaFoldDB" id="A0A9D4E7V9"/>
<keyword evidence="1" id="KW-0732">Signal</keyword>
<reference evidence="2" key="2">
    <citation type="submission" date="2020-11" db="EMBL/GenBank/DDBJ databases">
        <authorList>
            <person name="McCartney M.A."/>
            <person name="Auch B."/>
            <person name="Kono T."/>
            <person name="Mallez S."/>
            <person name="Becker A."/>
            <person name="Gohl D.M."/>
            <person name="Silverstein K.A.T."/>
            <person name="Koren S."/>
            <person name="Bechman K.B."/>
            <person name="Herman A."/>
            <person name="Abrahante J.E."/>
            <person name="Garbe J."/>
        </authorList>
    </citation>
    <scope>NUCLEOTIDE SEQUENCE</scope>
    <source>
        <strain evidence="2">Duluth1</strain>
        <tissue evidence="2">Whole animal</tissue>
    </source>
</reference>
<comment type="caution">
    <text evidence="2">The sequence shown here is derived from an EMBL/GenBank/DDBJ whole genome shotgun (WGS) entry which is preliminary data.</text>
</comment>
<accession>A0A9D4E7V9</accession>
<evidence type="ECO:0000313" key="3">
    <source>
        <dbReference type="Proteomes" id="UP000828390"/>
    </source>
</evidence>
<organism evidence="2 3">
    <name type="scientific">Dreissena polymorpha</name>
    <name type="common">Zebra mussel</name>
    <name type="synonym">Mytilus polymorpha</name>
    <dbReference type="NCBI Taxonomy" id="45954"/>
    <lineage>
        <taxon>Eukaryota</taxon>
        <taxon>Metazoa</taxon>
        <taxon>Spiralia</taxon>
        <taxon>Lophotrochozoa</taxon>
        <taxon>Mollusca</taxon>
        <taxon>Bivalvia</taxon>
        <taxon>Autobranchia</taxon>
        <taxon>Heteroconchia</taxon>
        <taxon>Euheterodonta</taxon>
        <taxon>Imparidentia</taxon>
        <taxon>Neoheterodontei</taxon>
        <taxon>Myida</taxon>
        <taxon>Dreissenoidea</taxon>
        <taxon>Dreissenidae</taxon>
        <taxon>Dreissena</taxon>
    </lineage>
</organism>
<dbReference type="Proteomes" id="UP000828390">
    <property type="component" value="Unassembled WGS sequence"/>
</dbReference>
<gene>
    <name evidence="2" type="ORF">DPMN_176962</name>
</gene>
<proteinExistence type="predicted"/>
<protein>
    <submittedName>
        <fullName evidence="2">Uncharacterized protein</fullName>
    </submittedName>
</protein>
<reference evidence="2" key="1">
    <citation type="journal article" date="2019" name="bioRxiv">
        <title>The Genome of the Zebra Mussel, Dreissena polymorpha: A Resource for Invasive Species Research.</title>
        <authorList>
            <person name="McCartney M.A."/>
            <person name="Auch B."/>
            <person name="Kono T."/>
            <person name="Mallez S."/>
            <person name="Zhang Y."/>
            <person name="Obille A."/>
            <person name="Becker A."/>
            <person name="Abrahante J.E."/>
            <person name="Garbe J."/>
            <person name="Badalamenti J.P."/>
            <person name="Herman A."/>
            <person name="Mangelson H."/>
            <person name="Liachko I."/>
            <person name="Sullivan S."/>
            <person name="Sone E.D."/>
            <person name="Koren S."/>
            <person name="Silverstein K.A.T."/>
            <person name="Beckman K.B."/>
            <person name="Gohl D.M."/>
        </authorList>
    </citation>
    <scope>NUCLEOTIDE SEQUENCE</scope>
    <source>
        <strain evidence="2">Duluth1</strain>
        <tissue evidence="2">Whole animal</tissue>
    </source>
</reference>
<dbReference type="EMBL" id="JAIWYP010000009">
    <property type="protein sequence ID" value="KAH3775557.1"/>
    <property type="molecule type" value="Genomic_DNA"/>
</dbReference>
<sequence length="64" mass="6935">MLELWLSAFISVLLLSSVLQPPTSGSTDQHPSNNHYVSDLMGPMLITISDPLVQLNDPGTLESI</sequence>
<evidence type="ECO:0000256" key="1">
    <source>
        <dbReference type="SAM" id="SignalP"/>
    </source>
</evidence>